<protein>
    <submittedName>
        <fullName evidence="1">Uncharacterized protein</fullName>
    </submittedName>
</protein>
<gene>
    <name evidence="1" type="ORF">FNK824_LOCUS41307</name>
</gene>
<dbReference type="Proteomes" id="UP000663874">
    <property type="component" value="Unassembled WGS sequence"/>
</dbReference>
<organism evidence="1 2">
    <name type="scientific">Rotaria sordida</name>
    <dbReference type="NCBI Taxonomy" id="392033"/>
    <lineage>
        <taxon>Eukaryota</taxon>
        <taxon>Metazoa</taxon>
        <taxon>Spiralia</taxon>
        <taxon>Gnathifera</taxon>
        <taxon>Rotifera</taxon>
        <taxon>Eurotatoria</taxon>
        <taxon>Bdelloidea</taxon>
        <taxon>Philodinida</taxon>
        <taxon>Philodinidae</taxon>
        <taxon>Rotaria</taxon>
    </lineage>
</organism>
<evidence type="ECO:0000313" key="1">
    <source>
        <dbReference type="EMBL" id="CAF4320007.1"/>
    </source>
</evidence>
<sequence>MSMAQRSLLDTIAAEGVH</sequence>
<proteinExistence type="predicted"/>
<name>A0A820J4V6_9BILA</name>
<reference evidence="1" key="1">
    <citation type="submission" date="2021-02" db="EMBL/GenBank/DDBJ databases">
        <authorList>
            <person name="Nowell W R."/>
        </authorList>
    </citation>
    <scope>NUCLEOTIDE SEQUENCE</scope>
</reference>
<dbReference type="AlphaFoldDB" id="A0A820J4V6"/>
<evidence type="ECO:0000313" key="2">
    <source>
        <dbReference type="Proteomes" id="UP000663874"/>
    </source>
</evidence>
<dbReference type="EMBL" id="CAJOBE010039019">
    <property type="protein sequence ID" value="CAF4320007.1"/>
    <property type="molecule type" value="Genomic_DNA"/>
</dbReference>
<comment type="caution">
    <text evidence="1">The sequence shown here is derived from an EMBL/GenBank/DDBJ whole genome shotgun (WGS) entry which is preliminary data.</text>
</comment>
<accession>A0A820J4V6</accession>
<feature type="non-terminal residue" evidence="1">
    <location>
        <position position="18"/>
    </location>
</feature>